<keyword evidence="3" id="KW-1185">Reference proteome</keyword>
<evidence type="ECO:0000313" key="2">
    <source>
        <dbReference type="EMBL" id="WGW12172.1"/>
    </source>
</evidence>
<feature type="transmembrane region" description="Helical" evidence="1">
    <location>
        <begin position="264"/>
        <end position="283"/>
    </location>
</feature>
<keyword evidence="1" id="KW-0472">Membrane</keyword>
<dbReference type="Proteomes" id="UP001209083">
    <property type="component" value="Chromosome"/>
</dbReference>
<feature type="transmembrane region" description="Helical" evidence="1">
    <location>
        <begin position="399"/>
        <end position="416"/>
    </location>
</feature>
<keyword evidence="1" id="KW-0812">Transmembrane</keyword>
<gene>
    <name evidence="2" type="ORF">LWF01_19165</name>
</gene>
<evidence type="ECO:0000313" key="3">
    <source>
        <dbReference type="Proteomes" id="UP001209083"/>
    </source>
</evidence>
<dbReference type="GO" id="GO:0016874">
    <property type="term" value="F:ligase activity"/>
    <property type="evidence" value="ECO:0007669"/>
    <property type="project" value="UniProtKB-KW"/>
</dbReference>
<feature type="transmembrane region" description="Helical" evidence="1">
    <location>
        <begin position="242"/>
        <end position="258"/>
    </location>
</feature>
<feature type="transmembrane region" description="Helical" evidence="1">
    <location>
        <begin position="107"/>
        <end position="127"/>
    </location>
</feature>
<dbReference type="PANTHER" id="PTHR37422:SF21">
    <property type="entry name" value="EXOQ-LIKE PROTEIN"/>
    <property type="match status" value="1"/>
</dbReference>
<dbReference type="PANTHER" id="PTHR37422">
    <property type="entry name" value="TEICHURONIC ACID BIOSYNTHESIS PROTEIN TUAE"/>
    <property type="match status" value="1"/>
</dbReference>
<dbReference type="EMBL" id="CP090958">
    <property type="protein sequence ID" value="WGW12172.1"/>
    <property type="molecule type" value="Genomic_DNA"/>
</dbReference>
<keyword evidence="1" id="KW-1133">Transmembrane helix</keyword>
<feature type="transmembrane region" description="Helical" evidence="1">
    <location>
        <begin position="218"/>
        <end position="235"/>
    </location>
</feature>
<dbReference type="InterPro" id="IPR051533">
    <property type="entry name" value="WaaL-like"/>
</dbReference>
<feature type="transmembrane region" description="Helical" evidence="1">
    <location>
        <begin position="365"/>
        <end position="392"/>
    </location>
</feature>
<name>A0ABY8QT43_9MICO</name>
<feature type="transmembrane region" description="Helical" evidence="1">
    <location>
        <begin position="133"/>
        <end position="151"/>
    </location>
</feature>
<dbReference type="RefSeq" id="WP_349638971.1">
    <property type="nucleotide sequence ID" value="NZ_CP090958.1"/>
</dbReference>
<feature type="transmembrane region" description="Helical" evidence="1">
    <location>
        <begin position="77"/>
        <end position="95"/>
    </location>
</feature>
<feature type="transmembrane region" description="Helical" evidence="1">
    <location>
        <begin position="163"/>
        <end position="182"/>
    </location>
</feature>
<proteinExistence type="predicted"/>
<feature type="transmembrane region" description="Helical" evidence="1">
    <location>
        <begin position="12"/>
        <end position="41"/>
    </location>
</feature>
<keyword evidence="2" id="KW-0436">Ligase</keyword>
<protein>
    <submittedName>
        <fullName evidence="2">O-antigen ligase family protein</fullName>
    </submittedName>
</protein>
<reference evidence="2 3" key="1">
    <citation type="submission" date="2023-05" db="EMBL/GenBank/DDBJ databases">
        <title>Lithophilousrod everest ZFBP1038 complete genpme.</title>
        <authorList>
            <person name="Tian M."/>
        </authorList>
    </citation>
    <scope>NUCLEOTIDE SEQUENCE [LARGE SCALE GENOMIC DNA]</scope>
    <source>
        <strain evidence="2 3">ZFBP1038</strain>
    </source>
</reference>
<sequence length="457" mass="47369">MKSISPKSTALAAAIAVLLFAVVFGVLSLGMAVWIPLLLLLATAVLFAVPVHALPALALVLFALLPLGYIAGVPATMGRFLTPAALTIVVALLRQRGRPAVNRIPRFWTVCAIALLLLSAASFIWSLDAQRSALWTATVAVVLFGFAHLSMRSTPQSVHALQRTWLCVGLILGVAAITEGLVQRSFLAALYARGASSGIGFTQHWDSIRATTTLGHPLMNGTFFATTAVYAIILTMRRRSKLALASGAVSAGGAIFSVSRSAAAAIAAGLIVGLLVCLASRQLPFGRKAVGLLVGVGAAAAVLFSPIIQSRSDSAEGSGSADARAVILDRALEFAGESNYLGVGAGMAQERAIMGGLNMPIENSYAGVLVSLGAAGTIIFVCLLATIALVAARRQAPEVVAAVCAFGTAIWAWPLVDNYPSALVMLGALAYIGFSGHRRSELIPDDARTLSALTISR</sequence>
<organism evidence="2 3">
    <name type="scientific">Saxibacter everestensis</name>
    <dbReference type="NCBI Taxonomy" id="2909229"/>
    <lineage>
        <taxon>Bacteria</taxon>
        <taxon>Bacillati</taxon>
        <taxon>Actinomycetota</taxon>
        <taxon>Actinomycetes</taxon>
        <taxon>Micrococcales</taxon>
        <taxon>Brevibacteriaceae</taxon>
        <taxon>Saxibacter</taxon>
    </lineage>
</organism>
<feature type="transmembrane region" description="Helical" evidence="1">
    <location>
        <begin position="290"/>
        <end position="308"/>
    </location>
</feature>
<accession>A0ABY8QT43</accession>
<evidence type="ECO:0000256" key="1">
    <source>
        <dbReference type="SAM" id="Phobius"/>
    </source>
</evidence>